<keyword evidence="2" id="KW-1185">Reference proteome</keyword>
<protein>
    <submittedName>
        <fullName evidence="1">Uncharacterized protein</fullName>
    </submittedName>
</protein>
<sequence length="160" mass="18789">MDLEALYVAEQLLHFSHPTLKSLDTFVPLESSHQDSRGQDESIVANWDVFDSVAPTVCMYVGERKELGTTFMTEKLKSSSLELPSMVTTKLHSDEVINSCLHLTPNELLRQHQKRFRRIRRRWHEWHLERLKRVSRFLPIQRRPRCLKTAPRSVPTINMP</sequence>
<accession>A0A1V9ZGB2</accession>
<dbReference type="EMBL" id="JNBR01000124">
    <property type="protein sequence ID" value="OQR96997.1"/>
    <property type="molecule type" value="Genomic_DNA"/>
</dbReference>
<dbReference type="OrthoDB" id="10359157at2759"/>
<proteinExistence type="predicted"/>
<reference evidence="1 2" key="1">
    <citation type="journal article" date="2014" name="Genome Biol. Evol.">
        <title>The secreted proteins of Achlya hypogyna and Thraustotheca clavata identify the ancestral oomycete secretome and reveal gene acquisitions by horizontal gene transfer.</title>
        <authorList>
            <person name="Misner I."/>
            <person name="Blouin N."/>
            <person name="Leonard G."/>
            <person name="Richards T.A."/>
            <person name="Lane C.E."/>
        </authorList>
    </citation>
    <scope>NUCLEOTIDE SEQUENCE [LARGE SCALE GENOMIC DNA]</scope>
    <source>
        <strain evidence="1 2">ATCC 48635</strain>
    </source>
</reference>
<evidence type="ECO:0000313" key="2">
    <source>
        <dbReference type="Proteomes" id="UP000243579"/>
    </source>
</evidence>
<evidence type="ECO:0000313" key="1">
    <source>
        <dbReference type="EMBL" id="OQR96997.1"/>
    </source>
</evidence>
<comment type="caution">
    <text evidence="1">The sequence shown here is derived from an EMBL/GenBank/DDBJ whole genome shotgun (WGS) entry which is preliminary data.</text>
</comment>
<gene>
    <name evidence="1" type="ORF">ACHHYP_20641</name>
</gene>
<dbReference type="Proteomes" id="UP000243579">
    <property type="component" value="Unassembled WGS sequence"/>
</dbReference>
<dbReference type="AlphaFoldDB" id="A0A1V9ZGB2"/>
<organism evidence="1 2">
    <name type="scientific">Achlya hypogyna</name>
    <name type="common">Oomycete</name>
    <name type="synonym">Protoachlya hypogyna</name>
    <dbReference type="NCBI Taxonomy" id="1202772"/>
    <lineage>
        <taxon>Eukaryota</taxon>
        <taxon>Sar</taxon>
        <taxon>Stramenopiles</taxon>
        <taxon>Oomycota</taxon>
        <taxon>Saprolegniomycetes</taxon>
        <taxon>Saprolegniales</taxon>
        <taxon>Achlyaceae</taxon>
        <taxon>Achlya</taxon>
    </lineage>
</organism>
<name>A0A1V9ZGB2_ACHHY</name>